<evidence type="ECO:0000256" key="1">
    <source>
        <dbReference type="SAM" id="MobiDB-lite"/>
    </source>
</evidence>
<organism evidence="2 3">
    <name type="scientific">Pacificispira spongiicola</name>
    <dbReference type="NCBI Taxonomy" id="2729598"/>
    <lineage>
        <taxon>Bacteria</taxon>
        <taxon>Pseudomonadati</taxon>
        <taxon>Pseudomonadota</taxon>
        <taxon>Alphaproteobacteria</taxon>
        <taxon>Rhodospirillales</taxon>
        <taxon>Rhodospirillaceae</taxon>
        <taxon>Pacificispira</taxon>
    </lineage>
</organism>
<proteinExistence type="predicted"/>
<dbReference type="EMBL" id="JABBNT010000004">
    <property type="protein sequence ID" value="NMM45913.1"/>
    <property type="molecule type" value="Genomic_DNA"/>
</dbReference>
<keyword evidence="3" id="KW-1185">Reference proteome</keyword>
<evidence type="ECO:0000313" key="3">
    <source>
        <dbReference type="Proteomes" id="UP000539372"/>
    </source>
</evidence>
<accession>A0A7Y0E297</accession>
<protein>
    <submittedName>
        <fullName evidence="2">Uncharacterized protein</fullName>
    </submittedName>
</protein>
<evidence type="ECO:0000313" key="2">
    <source>
        <dbReference type="EMBL" id="NMM45913.1"/>
    </source>
</evidence>
<feature type="compositionally biased region" description="Basic residues" evidence="1">
    <location>
        <begin position="96"/>
        <end position="119"/>
    </location>
</feature>
<feature type="compositionally biased region" description="Basic and acidic residues" evidence="1">
    <location>
        <begin position="50"/>
        <end position="63"/>
    </location>
</feature>
<sequence length="119" mass="13634">MNTNTERRTNEYPCASLYINLTLTDPASPVYGCPPLQTITDRVFSAKTKKATDHGKNEAHGDGGRTAQKTQKQIEALQQKQSSAKTRREKRELRNRIQKINKNSNRRKKGENHSRGRKR</sequence>
<reference evidence="2 3" key="1">
    <citation type="submission" date="2020-04" db="EMBL/GenBank/DDBJ databases">
        <title>Rhodospirillaceae bacterium KN72 isolated from deep sea.</title>
        <authorList>
            <person name="Zhang D.-C."/>
        </authorList>
    </citation>
    <scope>NUCLEOTIDE SEQUENCE [LARGE SCALE GENOMIC DNA]</scope>
    <source>
        <strain evidence="2 3">KN72</strain>
    </source>
</reference>
<comment type="caution">
    <text evidence="2">The sequence shown here is derived from an EMBL/GenBank/DDBJ whole genome shotgun (WGS) entry which is preliminary data.</text>
</comment>
<dbReference type="RefSeq" id="WP_169625824.1">
    <property type="nucleotide sequence ID" value="NZ_JABBNT010000004.1"/>
</dbReference>
<name>A0A7Y0E297_9PROT</name>
<dbReference type="AlphaFoldDB" id="A0A7Y0E297"/>
<feature type="region of interest" description="Disordered" evidence="1">
    <location>
        <begin position="47"/>
        <end position="119"/>
    </location>
</feature>
<gene>
    <name evidence="2" type="ORF">HH303_15555</name>
</gene>
<feature type="compositionally biased region" description="Polar residues" evidence="1">
    <location>
        <begin position="67"/>
        <end position="84"/>
    </location>
</feature>
<dbReference type="Proteomes" id="UP000539372">
    <property type="component" value="Unassembled WGS sequence"/>
</dbReference>